<accession>A0A8R1XYG3</accession>
<dbReference type="Proteomes" id="UP000024404">
    <property type="component" value="Unassembled WGS sequence"/>
</dbReference>
<evidence type="ECO:0000256" key="1">
    <source>
        <dbReference type="SAM" id="Phobius"/>
    </source>
</evidence>
<dbReference type="AlphaFoldDB" id="A0A8R1XYG3"/>
<dbReference type="EMBL" id="CMVM020000172">
    <property type="status" value="NOT_ANNOTATED_CDS"/>
    <property type="molecule type" value="Genomic_DNA"/>
</dbReference>
<feature type="transmembrane region" description="Helical" evidence="1">
    <location>
        <begin position="18"/>
        <end position="35"/>
    </location>
</feature>
<keyword evidence="1" id="KW-1133">Transmembrane helix</keyword>
<organism evidence="2 3">
    <name type="scientific">Onchocerca volvulus</name>
    <dbReference type="NCBI Taxonomy" id="6282"/>
    <lineage>
        <taxon>Eukaryota</taxon>
        <taxon>Metazoa</taxon>
        <taxon>Ecdysozoa</taxon>
        <taxon>Nematoda</taxon>
        <taxon>Chromadorea</taxon>
        <taxon>Rhabditida</taxon>
        <taxon>Spirurina</taxon>
        <taxon>Spiruromorpha</taxon>
        <taxon>Filarioidea</taxon>
        <taxon>Onchocercidae</taxon>
        <taxon>Onchocerca</taxon>
    </lineage>
</organism>
<dbReference type="EnsemblMetazoa" id="OVOC6441.1">
    <property type="protein sequence ID" value="OVOC6441.1"/>
    <property type="gene ID" value="WBGene00243250"/>
</dbReference>
<keyword evidence="1" id="KW-0812">Transmembrane</keyword>
<protein>
    <submittedName>
        <fullName evidence="2">Uncharacterized protein</fullName>
    </submittedName>
</protein>
<keyword evidence="1" id="KW-0472">Membrane</keyword>
<reference evidence="3" key="1">
    <citation type="submission" date="2013-10" db="EMBL/GenBank/DDBJ databases">
        <title>Genome sequencing of Onchocerca volvulus.</title>
        <authorList>
            <person name="Cotton J."/>
            <person name="Tsai J."/>
            <person name="Stanley E."/>
            <person name="Tracey A."/>
            <person name="Holroyd N."/>
            <person name="Lustigman S."/>
            <person name="Berriman M."/>
        </authorList>
    </citation>
    <scope>NUCLEOTIDE SEQUENCE</scope>
</reference>
<evidence type="ECO:0000313" key="3">
    <source>
        <dbReference type="Proteomes" id="UP000024404"/>
    </source>
</evidence>
<evidence type="ECO:0000313" key="2">
    <source>
        <dbReference type="EnsemblMetazoa" id="OVOC6441.1"/>
    </source>
</evidence>
<name>A0A8R1XYG3_ONCVO</name>
<keyword evidence="3" id="KW-1185">Reference proteome</keyword>
<sequence length="85" mass="10244">MVSADVIRNSMGNKLQFLLWYICITIFNVLLEAPITSGTRKKYTIQYFLFLKWEFFEVDWWRIPQKEQNSTVLPFLVLKNYGIKF</sequence>
<proteinExistence type="predicted"/>
<reference evidence="2" key="2">
    <citation type="submission" date="2022-06" db="UniProtKB">
        <authorList>
            <consortium name="EnsemblMetazoa"/>
        </authorList>
    </citation>
    <scope>IDENTIFICATION</scope>
</reference>